<dbReference type="RefSeq" id="XP_010869879.2">
    <property type="nucleotide sequence ID" value="XM_010871577.4"/>
</dbReference>
<proteinExistence type="predicted"/>
<evidence type="ECO:0000256" key="1">
    <source>
        <dbReference type="SAM" id="Coils"/>
    </source>
</evidence>
<dbReference type="OrthoDB" id="8942424at2759"/>
<dbReference type="SUPFAM" id="SSF58113">
    <property type="entry name" value="Apolipoprotein A-I"/>
    <property type="match status" value="1"/>
</dbReference>
<reference evidence="3" key="2">
    <citation type="submission" date="2020-02" db="EMBL/GenBank/DDBJ databases">
        <title>Esox lucius (northern pike) genome, fEsoLuc1, primary haplotype.</title>
        <authorList>
            <person name="Myers G."/>
            <person name="Karagic N."/>
            <person name="Meyer A."/>
            <person name="Pippel M."/>
            <person name="Reichard M."/>
            <person name="Winkler S."/>
            <person name="Tracey A."/>
            <person name="Sims Y."/>
            <person name="Howe K."/>
            <person name="Rhie A."/>
            <person name="Formenti G."/>
            <person name="Durbin R."/>
            <person name="Fedrigo O."/>
            <person name="Jarvis E.D."/>
        </authorList>
    </citation>
    <scope>NUCLEOTIDE SEQUENCE [LARGE SCALE GENOMIC DNA]</scope>
</reference>
<sequence>MLLKVVIFALSLLMTTAYPLYHTNREASQTQQDLTNNEVHEKTDMSKDVNGIWKSHVKDSPLVSEIGHKLTLESERLHARLRQELTELRERLSLYPVHPGSSESTLARMGERLAALTEQLQSTVNDNSQELCGQLRLHLQELEVAVRQGAAETALYPEAVRGMSQTLDDSSAKTTSVIRDFKTKTSNMIEELKGSDEGVFWQDANIRLEQEAQAFSLEVRGRAGVLKAKLASLLLVPQPIRAEVSTSLEQFCQSAASQDRLFHAKIKKHLLGRELQTQSQSESPTLQPLGLLEEDFSAKLSAVLQDILQTVQ</sequence>
<protein>
    <submittedName>
        <fullName evidence="3">Uncharacterized protein</fullName>
    </submittedName>
</protein>
<name>A0A3P9A5C3_ESOLU</name>
<dbReference type="OMA" id="NPVAEEM"/>
<dbReference type="Ensembl" id="ENSELUT00000024940.3">
    <property type="protein sequence ID" value="ENSELUP00000036375.2"/>
    <property type="gene ID" value="ENSELUG00000015663.3"/>
</dbReference>
<organism evidence="3 4">
    <name type="scientific">Esox lucius</name>
    <name type="common">Northern pike</name>
    <dbReference type="NCBI Taxonomy" id="8010"/>
    <lineage>
        <taxon>Eukaryota</taxon>
        <taxon>Metazoa</taxon>
        <taxon>Chordata</taxon>
        <taxon>Craniata</taxon>
        <taxon>Vertebrata</taxon>
        <taxon>Euteleostomi</taxon>
        <taxon>Actinopterygii</taxon>
        <taxon>Neopterygii</taxon>
        <taxon>Teleostei</taxon>
        <taxon>Protacanthopterygii</taxon>
        <taxon>Esociformes</taxon>
        <taxon>Esocidae</taxon>
        <taxon>Esox</taxon>
    </lineage>
</organism>
<keyword evidence="2" id="KW-0732">Signal</keyword>
<feature type="coiled-coil region" evidence="1">
    <location>
        <begin position="71"/>
        <end position="126"/>
    </location>
</feature>
<dbReference type="Gene3D" id="1.20.5.1230">
    <property type="entry name" value="Apolipoprotein A-I"/>
    <property type="match status" value="1"/>
</dbReference>
<evidence type="ECO:0000313" key="3">
    <source>
        <dbReference type="Ensembl" id="ENSELUP00000036375.2"/>
    </source>
</evidence>
<dbReference type="InParanoid" id="A0A3P9A5C3"/>
<keyword evidence="4" id="KW-1185">Reference proteome</keyword>
<evidence type="ECO:0000256" key="2">
    <source>
        <dbReference type="SAM" id="SignalP"/>
    </source>
</evidence>
<dbReference type="Bgee" id="ENSELUG00000015663">
    <property type="expression patterns" value="Expressed in liver and 7 other cell types or tissues"/>
</dbReference>
<dbReference type="Proteomes" id="UP000265140">
    <property type="component" value="Chromosome 1"/>
</dbReference>
<reference evidence="3" key="3">
    <citation type="submission" date="2025-08" db="UniProtKB">
        <authorList>
            <consortium name="Ensembl"/>
        </authorList>
    </citation>
    <scope>IDENTIFICATION</scope>
</reference>
<reference evidence="4" key="1">
    <citation type="journal article" date="2014" name="PLoS ONE">
        <title>The genome and linkage map of the northern pike (Esox lucius): conserved synteny revealed between the salmonid sister group and the Neoteleostei.</title>
        <authorList>
            <person name="Rondeau E.B."/>
            <person name="Minkley D.R."/>
            <person name="Leong J.S."/>
            <person name="Messmer A.M."/>
            <person name="Jantzen J.R."/>
            <person name="von Schalburg K.R."/>
            <person name="Lemon C."/>
            <person name="Bird N.H."/>
            <person name="Koop B.F."/>
        </authorList>
    </citation>
    <scope>NUCLEOTIDE SEQUENCE</scope>
</reference>
<accession>A0A3P9A5C3</accession>
<keyword evidence="1" id="KW-0175">Coiled coil</keyword>
<evidence type="ECO:0000313" key="4">
    <source>
        <dbReference type="Proteomes" id="UP000265140"/>
    </source>
</evidence>
<feature type="chain" id="PRO_5044211122" evidence="2">
    <location>
        <begin position="18"/>
        <end position="312"/>
    </location>
</feature>
<reference evidence="3" key="4">
    <citation type="submission" date="2025-09" db="UniProtKB">
        <authorList>
            <consortium name="Ensembl"/>
        </authorList>
    </citation>
    <scope>IDENTIFICATION</scope>
</reference>
<dbReference type="KEGG" id="els:105011507"/>
<dbReference type="GeneID" id="105011507"/>
<feature type="signal peptide" evidence="2">
    <location>
        <begin position="1"/>
        <end position="17"/>
    </location>
</feature>
<dbReference type="GeneTree" id="ENSGT00410000028254"/>
<dbReference type="FunCoup" id="A0A3P9A5C3">
    <property type="interactions" value="161"/>
</dbReference>
<dbReference type="AlphaFoldDB" id="A0A3P9A5C3"/>